<evidence type="ECO:0000256" key="11">
    <source>
        <dbReference type="ARBA" id="ARBA00022989"/>
    </source>
</evidence>
<evidence type="ECO:0000256" key="4">
    <source>
        <dbReference type="ARBA" id="ARBA00022519"/>
    </source>
</evidence>
<dbReference type="Pfam" id="PF02518">
    <property type="entry name" value="HATPase_c"/>
    <property type="match status" value="1"/>
</dbReference>
<dbReference type="PANTHER" id="PTHR24421">
    <property type="entry name" value="NITRATE/NITRITE SENSOR PROTEIN NARX-RELATED"/>
    <property type="match status" value="1"/>
</dbReference>
<dbReference type="InterPro" id="IPR029095">
    <property type="entry name" value="NarX-like_N"/>
</dbReference>
<protein>
    <recommendedName>
        <fullName evidence="14">Sensor protein</fullName>
        <ecNumber evidence="14">2.7.13.3</ecNumber>
    </recommendedName>
</protein>
<evidence type="ECO:0000256" key="8">
    <source>
        <dbReference type="ARBA" id="ARBA00022741"/>
    </source>
</evidence>
<dbReference type="PIRSF" id="PIRSF003167">
    <property type="entry name" value="STHK_NarX/NarQ"/>
    <property type="match status" value="1"/>
</dbReference>
<dbReference type="GO" id="GO:0000155">
    <property type="term" value="F:phosphorelay sensor kinase activity"/>
    <property type="evidence" value="ECO:0007669"/>
    <property type="project" value="UniProtKB-UniRule"/>
</dbReference>
<feature type="transmembrane region" description="Helical" evidence="15">
    <location>
        <begin position="174"/>
        <end position="192"/>
    </location>
</feature>
<keyword evidence="11 15" id="KW-1133">Transmembrane helix</keyword>
<dbReference type="GO" id="GO:0005886">
    <property type="term" value="C:plasma membrane"/>
    <property type="evidence" value="ECO:0007669"/>
    <property type="project" value="UniProtKB-SubCell"/>
</dbReference>
<dbReference type="Gene3D" id="1.20.120.960">
    <property type="entry name" value="Histidine kinase NarX, sensor domain"/>
    <property type="match status" value="1"/>
</dbReference>
<evidence type="ECO:0000256" key="14">
    <source>
        <dbReference type="PIRNR" id="PIRNR003167"/>
    </source>
</evidence>
<dbReference type="AlphaFoldDB" id="A0A378R245"/>
<evidence type="ECO:0000256" key="2">
    <source>
        <dbReference type="ARBA" id="ARBA00004429"/>
    </source>
</evidence>
<keyword evidence="7 15" id="KW-0812">Transmembrane</keyword>
<keyword evidence="8 14" id="KW-0547">Nucleotide-binding</keyword>
<reference evidence="17 18" key="1">
    <citation type="submission" date="2018-06" db="EMBL/GenBank/DDBJ databases">
        <authorList>
            <consortium name="Pathogen Informatics"/>
            <person name="Doyle S."/>
        </authorList>
    </citation>
    <scope>NUCLEOTIDE SEQUENCE [LARGE SCALE GENOMIC DNA]</scope>
    <source>
        <strain evidence="17 18">NCTC12877</strain>
    </source>
</reference>
<keyword evidence="6 14" id="KW-0808">Transferase</keyword>
<dbReference type="EC" id="2.7.13.3" evidence="14"/>
<evidence type="ECO:0000256" key="7">
    <source>
        <dbReference type="ARBA" id="ARBA00022692"/>
    </source>
</evidence>
<organism evidence="17 18">
    <name type="scientific">Moraxella caprae</name>
    <dbReference type="NCBI Taxonomy" id="90240"/>
    <lineage>
        <taxon>Bacteria</taxon>
        <taxon>Pseudomonadati</taxon>
        <taxon>Pseudomonadota</taxon>
        <taxon>Gammaproteobacteria</taxon>
        <taxon>Moraxellales</taxon>
        <taxon>Moraxellaceae</taxon>
        <taxon>Moraxella</taxon>
    </lineage>
</organism>
<feature type="domain" description="Histidine kinase/HSP90-like ATPase" evidence="16">
    <location>
        <begin position="548"/>
        <end position="646"/>
    </location>
</feature>
<comment type="subcellular location">
    <subcellularLocation>
        <location evidence="2">Cell inner membrane</location>
        <topology evidence="2">Multi-pass membrane protein</topology>
    </subcellularLocation>
</comment>
<evidence type="ECO:0000256" key="10">
    <source>
        <dbReference type="ARBA" id="ARBA00022840"/>
    </source>
</evidence>
<dbReference type="InterPro" id="IPR042295">
    <property type="entry name" value="NarX-like_N_sf"/>
</dbReference>
<dbReference type="Gene3D" id="6.10.340.10">
    <property type="match status" value="1"/>
</dbReference>
<dbReference type="SMART" id="SM00387">
    <property type="entry name" value="HATPase_c"/>
    <property type="match status" value="1"/>
</dbReference>
<dbReference type="RefSeq" id="WP_147287569.1">
    <property type="nucleotide sequence ID" value="NZ_UGQB01000004.1"/>
</dbReference>
<dbReference type="GO" id="GO:0046983">
    <property type="term" value="F:protein dimerization activity"/>
    <property type="evidence" value="ECO:0007669"/>
    <property type="project" value="UniProtKB-UniRule"/>
</dbReference>
<evidence type="ECO:0000313" key="18">
    <source>
        <dbReference type="Proteomes" id="UP000254065"/>
    </source>
</evidence>
<dbReference type="InterPro" id="IPR050482">
    <property type="entry name" value="Sensor_HK_TwoCompSys"/>
</dbReference>
<keyword evidence="3 14" id="KW-1003">Cell membrane</keyword>
<dbReference type="Pfam" id="PF13675">
    <property type="entry name" value="PilJ"/>
    <property type="match status" value="1"/>
</dbReference>
<sequence length="689" mass="78168">MPLALLKQFAHWISPTTVGHSMTRRAGLAVAFIFCTILTASAYSFYLANTAEKDAQAINDAGSIRMATYRINHELALSANPNSLHTPNPILADDMTARLDKLSLYQAKNSNKHGDIDKALTKIRHDWEHTLLPSLEQSDSTAFYQHSLVFLDDVNHLVDAIGKRNEYRQEHQQHVQIISLLLITFVMLVGMWELHRNALTPLKNLTATARHFRQGKSLDMQAGKMDIKGYQELNELSDAFFAMLTLIKNHQAELEAEVKRKTHHLTQSNKALYSLYHFAEKIATTHHLNTEELHELIQNFARLLPNTELSLCIHGQNFENNVIMSLSERKHHDFCTPDDCEYCDLKTDTHTRIIPIKSTDTNWGELLVREPVSPVAKNRIALLNISDDNGLSEHDLLGILAQLIALTFMSNQRQKQAEELLLSEERNTFARELHDSIAQTLSHLKIQSAMLKTLGEQEKKLLANEPNLQNRETLLKIHQKQDKVRTDLNDGTSHAYAQLRDLLNTFRLKVDGGDFNDALKITVKEFEVKGGFNINFDNQVLTLNLSASEQVDLLQITREALSNVHKHAHAKNVNITLYQDSISYEVILRISDDGIGIRQSDKEKPEHYGLSTMGERALSLGGTISTEPTRPTGTGTEVFVRFLPQFFLKKLKSPRPKPKLKEWTAEQISTVTYELTHELDDEFGKTSES</sequence>
<dbReference type="EMBL" id="UGQB01000004">
    <property type="protein sequence ID" value="STZ09078.1"/>
    <property type="molecule type" value="Genomic_DNA"/>
</dbReference>
<accession>A0A378R245</accession>
<evidence type="ECO:0000259" key="16">
    <source>
        <dbReference type="SMART" id="SM00387"/>
    </source>
</evidence>
<keyword evidence="12 14" id="KW-0902">Two-component regulatory system</keyword>
<dbReference type="GO" id="GO:0005524">
    <property type="term" value="F:ATP binding"/>
    <property type="evidence" value="ECO:0007669"/>
    <property type="project" value="UniProtKB-UniRule"/>
</dbReference>
<evidence type="ECO:0000256" key="12">
    <source>
        <dbReference type="ARBA" id="ARBA00023012"/>
    </source>
</evidence>
<gene>
    <name evidence="17" type="primary">narX</name>
    <name evidence="17" type="ORF">NCTC12877_02087</name>
</gene>
<keyword evidence="10 14" id="KW-0067">ATP-binding</keyword>
<dbReference type="Proteomes" id="UP000254065">
    <property type="component" value="Unassembled WGS sequence"/>
</dbReference>
<keyword evidence="9 14" id="KW-0418">Kinase</keyword>
<keyword evidence="4 14" id="KW-0997">Cell inner membrane</keyword>
<evidence type="ECO:0000256" key="3">
    <source>
        <dbReference type="ARBA" id="ARBA00022475"/>
    </source>
</evidence>
<dbReference type="Gene3D" id="1.20.5.1930">
    <property type="match status" value="1"/>
</dbReference>
<feature type="transmembrane region" description="Helical" evidence="15">
    <location>
        <begin position="26"/>
        <end position="48"/>
    </location>
</feature>
<dbReference type="InterPro" id="IPR011712">
    <property type="entry name" value="Sig_transdc_His_kin_sub3_dim/P"/>
</dbReference>
<dbReference type="CDD" id="cd16917">
    <property type="entry name" value="HATPase_UhpB-NarQ-NarX-like"/>
    <property type="match status" value="1"/>
</dbReference>
<dbReference type="Pfam" id="PF07730">
    <property type="entry name" value="HisKA_3"/>
    <property type="match status" value="1"/>
</dbReference>
<keyword evidence="18" id="KW-1185">Reference proteome</keyword>
<dbReference type="SUPFAM" id="SSF55874">
    <property type="entry name" value="ATPase domain of HSP90 chaperone/DNA topoisomerase II/histidine kinase"/>
    <property type="match status" value="1"/>
</dbReference>
<evidence type="ECO:0000256" key="15">
    <source>
        <dbReference type="SAM" id="Phobius"/>
    </source>
</evidence>
<dbReference type="InterPro" id="IPR036890">
    <property type="entry name" value="HATPase_C_sf"/>
</dbReference>
<dbReference type="OrthoDB" id="9811306at2"/>
<dbReference type="InterPro" id="IPR016380">
    <property type="entry name" value="Sig_transdc_His_kin_NarX/NarQ"/>
</dbReference>
<evidence type="ECO:0000256" key="6">
    <source>
        <dbReference type="ARBA" id="ARBA00022679"/>
    </source>
</evidence>
<comment type="catalytic activity">
    <reaction evidence="1 14">
        <text>ATP + protein L-histidine = ADP + protein N-phospho-L-histidine.</text>
        <dbReference type="EC" id="2.7.13.3"/>
    </reaction>
</comment>
<evidence type="ECO:0000256" key="5">
    <source>
        <dbReference type="ARBA" id="ARBA00022553"/>
    </source>
</evidence>
<dbReference type="InterPro" id="IPR003594">
    <property type="entry name" value="HATPase_dom"/>
</dbReference>
<dbReference type="Gene3D" id="3.30.565.10">
    <property type="entry name" value="Histidine kinase-like ATPase, C-terminal domain"/>
    <property type="match status" value="1"/>
</dbReference>
<dbReference type="PANTHER" id="PTHR24421:SF10">
    <property type="entry name" value="NITRATE_NITRITE SENSOR PROTEIN NARQ"/>
    <property type="match status" value="1"/>
</dbReference>
<evidence type="ECO:0000256" key="1">
    <source>
        <dbReference type="ARBA" id="ARBA00000085"/>
    </source>
</evidence>
<dbReference type="STRING" id="1122244.GCA_000426885_02057"/>
<proteinExistence type="predicted"/>
<keyword evidence="5" id="KW-0597">Phosphoprotein</keyword>
<evidence type="ECO:0000256" key="9">
    <source>
        <dbReference type="ARBA" id="ARBA00022777"/>
    </source>
</evidence>
<name>A0A378R245_9GAMM</name>
<keyword evidence="13 14" id="KW-0472">Membrane</keyword>
<evidence type="ECO:0000256" key="13">
    <source>
        <dbReference type="ARBA" id="ARBA00023136"/>
    </source>
</evidence>
<evidence type="ECO:0000313" key="17">
    <source>
        <dbReference type="EMBL" id="STZ09078.1"/>
    </source>
</evidence>